<dbReference type="GO" id="GO:0005886">
    <property type="term" value="C:plasma membrane"/>
    <property type="evidence" value="ECO:0007669"/>
    <property type="project" value="UniProtKB-SubCell"/>
</dbReference>
<feature type="binding site" evidence="18">
    <location>
        <position position="511"/>
    </location>
    <ligand>
        <name>Zn(2+)</name>
        <dbReference type="ChEBI" id="CHEBI:29105"/>
        <note>catalytic</note>
    </ligand>
</feature>
<protein>
    <submittedName>
        <fullName evidence="25">Glutamyl aminopeptidase</fullName>
    </submittedName>
</protein>
<dbReference type="GO" id="GO:0070006">
    <property type="term" value="F:metalloaminopeptidase activity"/>
    <property type="evidence" value="ECO:0007669"/>
    <property type="project" value="TreeGrafter"/>
</dbReference>
<dbReference type="CDD" id="cd09601">
    <property type="entry name" value="M1_APN-Q_like"/>
    <property type="match status" value="1"/>
</dbReference>
<gene>
    <name evidence="25" type="ORF">DBV15_07803</name>
</gene>
<dbReference type="GO" id="GO:0006508">
    <property type="term" value="P:proteolysis"/>
    <property type="evidence" value="ECO:0007669"/>
    <property type="project" value="UniProtKB-KW"/>
</dbReference>
<evidence type="ECO:0000256" key="16">
    <source>
        <dbReference type="ARBA" id="ARBA00023288"/>
    </source>
</evidence>
<reference evidence="25 26" key="1">
    <citation type="journal article" date="2019" name="Philos. Trans. R. Soc. Lond., B, Biol. Sci.">
        <title>Ant behaviour and brain gene expression of defending hosts depend on the ecological success of the intruding social parasite.</title>
        <authorList>
            <person name="Kaur R."/>
            <person name="Stoldt M."/>
            <person name="Jongepier E."/>
            <person name="Feldmeyer B."/>
            <person name="Menzel F."/>
            <person name="Bornberg-Bauer E."/>
            <person name="Foitzik S."/>
        </authorList>
    </citation>
    <scope>NUCLEOTIDE SEQUENCE [LARGE SCALE GENOMIC DNA]</scope>
    <source>
        <tissue evidence="25">Whole body</tissue>
    </source>
</reference>
<feature type="active site" description="Proton acceptor" evidence="17">
    <location>
        <position position="508"/>
    </location>
</feature>
<dbReference type="InterPro" id="IPR001930">
    <property type="entry name" value="Peptidase_M1"/>
</dbReference>
<evidence type="ECO:0000256" key="9">
    <source>
        <dbReference type="ARBA" id="ARBA00022801"/>
    </source>
</evidence>
<evidence type="ECO:0000256" key="21">
    <source>
        <dbReference type="SAM" id="Phobius"/>
    </source>
</evidence>
<evidence type="ECO:0000256" key="4">
    <source>
        <dbReference type="ARBA" id="ARBA00022438"/>
    </source>
</evidence>
<organism evidence="25 26">
    <name type="scientific">Temnothorax longispinosus</name>
    <dbReference type="NCBI Taxonomy" id="300112"/>
    <lineage>
        <taxon>Eukaryota</taxon>
        <taxon>Metazoa</taxon>
        <taxon>Ecdysozoa</taxon>
        <taxon>Arthropoda</taxon>
        <taxon>Hexapoda</taxon>
        <taxon>Insecta</taxon>
        <taxon>Pterygota</taxon>
        <taxon>Neoptera</taxon>
        <taxon>Endopterygota</taxon>
        <taxon>Hymenoptera</taxon>
        <taxon>Apocrita</taxon>
        <taxon>Aculeata</taxon>
        <taxon>Formicoidea</taxon>
        <taxon>Formicidae</taxon>
        <taxon>Myrmicinae</taxon>
        <taxon>Temnothorax</taxon>
    </lineage>
</organism>
<keyword evidence="4 25" id="KW-0031">Aminopeptidase</keyword>
<keyword evidence="10 18" id="KW-0862">Zinc</keyword>
<dbReference type="GO" id="GO:0005737">
    <property type="term" value="C:cytoplasm"/>
    <property type="evidence" value="ECO:0007669"/>
    <property type="project" value="TreeGrafter"/>
</dbReference>
<evidence type="ECO:0000256" key="5">
    <source>
        <dbReference type="ARBA" id="ARBA00022622"/>
    </source>
</evidence>
<comment type="similarity">
    <text evidence="3">Belongs to the peptidase M1 family.</text>
</comment>
<dbReference type="FunFam" id="1.25.50.20:FF:000005">
    <property type="entry name" value="Aminopeptidase N-like protein"/>
    <property type="match status" value="1"/>
</dbReference>
<evidence type="ECO:0000259" key="22">
    <source>
        <dbReference type="Pfam" id="PF01433"/>
    </source>
</evidence>
<evidence type="ECO:0000256" key="18">
    <source>
        <dbReference type="PIRSR" id="PIRSR634016-3"/>
    </source>
</evidence>
<feature type="binding site" evidence="18">
    <location>
        <position position="507"/>
    </location>
    <ligand>
        <name>Zn(2+)</name>
        <dbReference type="ChEBI" id="CHEBI:29105"/>
        <note>catalytic</note>
    </ligand>
</feature>
<dbReference type="FunFam" id="2.60.40.1910:FF:000003">
    <property type="entry name" value="Aminopeptidase"/>
    <property type="match status" value="1"/>
</dbReference>
<feature type="site" description="Transition state stabilizer" evidence="19">
    <location>
        <position position="592"/>
    </location>
</feature>
<sequence>MPKGSPEKDSSENIQLEPLSRTPRRNESMDRAEIDAKAPLRHAARKTCDLDDGTVAKTRSRETLGGDDRVSEQILAEQREPLIKVAYASKDGQVKELVHRRPPPNRFAMSEQDAFLTEESNAGLHRRNFYERANEVVRCSERTTHCVLCICCLVLLVASLIIALAPFRTGCTCLQEDLSKAMDDEENAVPRMENGEVFPWDNIRLPAFAHPIRYNITMHPNLTTLEFRGRVTIEFFVDEETKFIVFHSKNLTIKEQIVKDDQEELKIAKLLEYPKREQLYLELEDTSFRKKNNYTLYLSFNSTLNSTELKGFYFNSYITPEGEYRYLASTRFEPTYARMAFPCFDEPQFKAKFKISIYRDRFHIALCNMPAINTEEAGFYLGTNLLRDDFQESVDMSTYLVAFVVCDFKRVFELTQRNTSVSVYATSHMLPHMKYAMITAARIMDYFESFFGIPYPLPKQDIVAIPNFEPAAMENWGLITVRESFLMYDQQETSTEIQEYIAVIMAHELAHQWFGNLVTMKWWNDLWLNEGAATFFEYKGVNHIFPEWGMMDLFILHKTQEALELDALANSHPVSVPVENPVEIESIFAVSYTHLDTIMNTWIQQMGFPLVTIIREDSTITATQKRFLASPRETGVNISQPKSPFNYKWYIPLNCYTDKDDPMESPMEVWMNMTNATFDIPSDVDYIKCNINQTGFYRVNYPKEMWTSIIKTLMKNHTKFSPADRANLIDDAFSLCDAGEVDASIPLELLLYLVNETDYAPWETALRHLKFWKGRLAESAAYKKYILFFKQLLGPITRYIGWTDEGSHLKKLLRIAVLKAAIKLGMNDVVKSARSLFQDWISKGKRIAPNIRNIVYMAGIKFGEEADWQHCWQVYLKTQIQSEKLLMLQALGASRDPWLLKRYLRLSLDRNLLKAQEVNTVITSVAANPHGYYLAWRHIKAYWPQIEALYINESLSINNLILSVVPDYFITEYDYCEVSEFFKQHGHDVRRGNRTLQQSLERIKFNIHWVKTNAKGVNNWLTEYFTDLNFAS</sequence>
<dbReference type="InterPro" id="IPR045357">
    <property type="entry name" value="Aminopeptidase_N-like_N"/>
</dbReference>
<dbReference type="PANTHER" id="PTHR11533">
    <property type="entry name" value="PROTEASE M1 ZINC METALLOPROTEASE"/>
    <property type="match status" value="1"/>
</dbReference>
<dbReference type="Proteomes" id="UP000310200">
    <property type="component" value="Unassembled WGS sequence"/>
</dbReference>
<evidence type="ECO:0000256" key="7">
    <source>
        <dbReference type="ARBA" id="ARBA00022692"/>
    </source>
</evidence>
<evidence type="ECO:0000256" key="17">
    <source>
        <dbReference type="PIRSR" id="PIRSR634016-1"/>
    </source>
</evidence>
<feature type="compositionally biased region" description="Basic and acidic residues" evidence="20">
    <location>
        <begin position="1"/>
        <end position="11"/>
    </location>
</feature>
<name>A0A4S2KNW1_9HYME</name>
<dbReference type="PRINTS" id="PR00756">
    <property type="entry name" value="ALADIPTASE"/>
</dbReference>
<dbReference type="GO" id="GO:0008270">
    <property type="term" value="F:zinc ion binding"/>
    <property type="evidence" value="ECO:0007669"/>
    <property type="project" value="InterPro"/>
</dbReference>
<feature type="transmembrane region" description="Helical" evidence="21">
    <location>
        <begin position="146"/>
        <end position="167"/>
    </location>
</feature>
<dbReference type="Pfam" id="PF17900">
    <property type="entry name" value="Peptidase_M1_N"/>
    <property type="match status" value="1"/>
</dbReference>
<keyword evidence="26" id="KW-1185">Reference proteome</keyword>
<evidence type="ECO:0000256" key="8">
    <source>
        <dbReference type="ARBA" id="ARBA00022723"/>
    </source>
</evidence>
<accession>A0A4S2KNW1</accession>
<comment type="cofactor">
    <cofactor evidence="18">
        <name>Zn(2+)</name>
        <dbReference type="ChEBI" id="CHEBI:29105"/>
    </cofactor>
    <text evidence="18">Binds 1 zinc ion per subunit.</text>
</comment>
<evidence type="ECO:0000256" key="10">
    <source>
        <dbReference type="ARBA" id="ARBA00022833"/>
    </source>
</evidence>
<dbReference type="Gene3D" id="2.60.40.1910">
    <property type="match status" value="1"/>
</dbReference>
<evidence type="ECO:0000313" key="26">
    <source>
        <dbReference type="Proteomes" id="UP000310200"/>
    </source>
</evidence>
<dbReference type="Gene3D" id="1.25.50.20">
    <property type="match status" value="1"/>
</dbReference>
<keyword evidence="9" id="KW-0378">Hydrolase</keyword>
<feature type="domain" description="ERAP1-like C-terminal" evidence="23">
    <location>
        <begin position="686"/>
        <end position="1004"/>
    </location>
</feature>
<dbReference type="InterPro" id="IPR050344">
    <property type="entry name" value="Peptidase_M1_aminopeptidases"/>
</dbReference>
<evidence type="ECO:0000256" key="11">
    <source>
        <dbReference type="ARBA" id="ARBA00022968"/>
    </source>
</evidence>
<dbReference type="Pfam" id="PF01433">
    <property type="entry name" value="Peptidase_M1"/>
    <property type="match status" value="1"/>
</dbReference>
<dbReference type="Gene3D" id="2.60.40.1730">
    <property type="entry name" value="tricorn interacting facor f3 domain"/>
    <property type="match status" value="1"/>
</dbReference>
<evidence type="ECO:0000256" key="13">
    <source>
        <dbReference type="ARBA" id="ARBA00023049"/>
    </source>
</evidence>
<dbReference type="PANTHER" id="PTHR11533:SF299">
    <property type="entry name" value="AMINOPEPTIDASE"/>
    <property type="match status" value="1"/>
</dbReference>
<keyword evidence="14 21" id="KW-0472">Membrane</keyword>
<dbReference type="GO" id="GO:0042277">
    <property type="term" value="F:peptide binding"/>
    <property type="evidence" value="ECO:0007669"/>
    <property type="project" value="TreeGrafter"/>
</dbReference>
<dbReference type="SUPFAM" id="SSF63737">
    <property type="entry name" value="Leukotriene A4 hydrolase N-terminal domain"/>
    <property type="match status" value="1"/>
</dbReference>
<evidence type="ECO:0000256" key="6">
    <source>
        <dbReference type="ARBA" id="ARBA00022670"/>
    </source>
</evidence>
<comment type="caution">
    <text evidence="25">The sequence shown here is derived from an EMBL/GenBank/DDBJ whole genome shotgun (WGS) entry which is preliminary data.</text>
</comment>
<comment type="subcellular location">
    <subcellularLocation>
        <location evidence="2">Cell membrane</location>
        <topology evidence="2">Lipid-anchor</topology>
        <topology evidence="2">GPI-anchor</topology>
    </subcellularLocation>
    <subcellularLocation>
        <location evidence="1">Membrane</location>
        <topology evidence="1">Single-pass type II membrane protein</topology>
    </subcellularLocation>
</comment>
<dbReference type="FunFam" id="1.10.390.10:FF:000006">
    <property type="entry name" value="Puromycin-sensitive aminopeptidase"/>
    <property type="match status" value="1"/>
</dbReference>
<dbReference type="GO" id="GO:0005615">
    <property type="term" value="C:extracellular space"/>
    <property type="evidence" value="ECO:0007669"/>
    <property type="project" value="TreeGrafter"/>
</dbReference>
<evidence type="ECO:0000256" key="15">
    <source>
        <dbReference type="ARBA" id="ARBA00023180"/>
    </source>
</evidence>
<dbReference type="AlphaFoldDB" id="A0A4S2KNW1"/>
<dbReference type="FunFam" id="2.60.40.1730:FF:000001">
    <property type="entry name" value="Leucyl-cystinyl aminopeptidase"/>
    <property type="match status" value="1"/>
</dbReference>
<keyword evidence="16" id="KW-0449">Lipoprotein</keyword>
<evidence type="ECO:0000256" key="1">
    <source>
        <dbReference type="ARBA" id="ARBA00004606"/>
    </source>
</evidence>
<keyword evidence="6" id="KW-0645">Protease</keyword>
<feature type="region of interest" description="Disordered" evidence="20">
    <location>
        <begin position="1"/>
        <end position="37"/>
    </location>
</feature>
<evidence type="ECO:0000256" key="3">
    <source>
        <dbReference type="ARBA" id="ARBA00010136"/>
    </source>
</evidence>
<dbReference type="InterPro" id="IPR034016">
    <property type="entry name" value="M1_APN-typ"/>
</dbReference>
<feature type="binding site" evidence="18">
    <location>
        <position position="530"/>
    </location>
    <ligand>
        <name>Zn(2+)</name>
        <dbReference type="ChEBI" id="CHEBI:29105"/>
        <note>catalytic</note>
    </ligand>
</feature>
<keyword evidence="5" id="KW-0336">GPI-anchor</keyword>
<feature type="domain" description="Peptidase M1 membrane alanine aminopeptidase" evidence="22">
    <location>
        <begin position="435"/>
        <end position="592"/>
    </location>
</feature>
<evidence type="ECO:0000256" key="19">
    <source>
        <dbReference type="PIRSR" id="PIRSR634016-4"/>
    </source>
</evidence>
<dbReference type="InterPro" id="IPR014782">
    <property type="entry name" value="Peptidase_M1_dom"/>
</dbReference>
<dbReference type="InterPro" id="IPR024571">
    <property type="entry name" value="ERAP1-like_C_dom"/>
</dbReference>
<dbReference type="STRING" id="300112.A0A4S2KNW1"/>
<evidence type="ECO:0000259" key="23">
    <source>
        <dbReference type="Pfam" id="PF11838"/>
    </source>
</evidence>
<keyword evidence="15" id="KW-0325">Glycoprotein</keyword>
<keyword evidence="11" id="KW-0735">Signal-anchor</keyword>
<feature type="compositionally biased region" description="Basic and acidic residues" evidence="20">
    <location>
        <begin position="24"/>
        <end position="37"/>
    </location>
</feature>
<evidence type="ECO:0000256" key="14">
    <source>
        <dbReference type="ARBA" id="ARBA00023136"/>
    </source>
</evidence>
<dbReference type="Pfam" id="PF11838">
    <property type="entry name" value="ERAP1_C"/>
    <property type="match status" value="1"/>
</dbReference>
<proteinExistence type="inferred from homology"/>
<feature type="domain" description="Aminopeptidase N-like N-terminal" evidence="24">
    <location>
        <begin position="211"/>
        <end position="400"/>
    </location>
</feature>
<keyword evidence="12 21" id="KW-1133">Transmembrane helix</keyword>
<evidence type="ECO:0000256" key="2">
    <source>
        <dbReference type="ARBA" id="ARBA00004609"/>
    </source>
</evidence>
<dbReference type="SUPFAM" id="SSF55486">
    <property type="entry name" value="Metalloproteases ('zincins'), catalytic domain"/>
    <property type="match status" value="1"/>
</dbReference>
<keyword evidence="13" id="KW-0482">Metalloprotease</keyword>
<dbReference type="GO" id="GO:0098552">
    <property type="term" value="C:side of membrane"/>
    <property type="evidence" value="ECO:0007669"/>
    <property type="project" value="UniProtKB-KW"/>
</dbReference>
<evidence type="ECO:0000256" key="20">
    <source>
        <dbReference type="SAM" id="MobiDB-lite"/>
    </source>
</evidence>
<dbReference type="EMBL" id="QBLH01001727">
    <property type="protein sequence ID" value="TGZ51280.1"/>
    <property type="molecule type" value="Genomic_DNA"/>
</dbReference>
<keyword evidence="7 21" id="KW-0812">Transmembrane</keyword>
<evidence type="ECO:0000256" key="12">
    <source>
        <dbReference type="ARBA" id="ARBA00022989"/>
    </source>
</evidence>
<evidence type="ECO:0000259" key="24">
    <source>
        <dbReference type="Pfam" id="PF17900"/>
    </source>
</evidence>
<dbReference type="GO" id="GO:0043171">
    <property type="term" value="P:peptide catabolic process"/>
    <property type="evidence" value="ECO:0007669"/>
    <property type="project" value="TreeGrafter"/>
</dbReference>
<dbReference type="InterPro" id="IPR042097">
    <property type="entry name" value="Aminopeptidase_N-like_N_sf"/>
</dbReference>
<dbReference type="InterPro" id="IPR027268">
    <property type="entry name" value="Peptidase_M4/M1_CTD_sf"/>
</dbReference>
<dbReference type="Gene3D" id="1.10.390.10">
    <property type="entry name" value="Neutral Protease Domain 2"/>
    <property type="match status" value="1"/>
</dbReference>
<keyword evidence="8 18" id="KW-0479">Metal-binding</keyword>
<evidence type="ECO:0000313" key="25">
    <source>
        <dbReference type="EMBL" id="TGZ51280.1"/>
    </source>
</evidence>